<dbReference type="PANTHER" id="PTHR45398">
    <property type="match status" value="1"/>
</dbReference>
<gene>
    <name evidence="5" type="ORF">L323_20290</name>
</gene>
<dbReference type="Gene3D" id="3.30.300.30">
    <property type="match status" value="1"/>
</dbReference>
<evidence type="ECO:0000256" key="2">
    <source>
        <dbReference type="ARBA" id="ARBA00022450"/>
    </source>
</evidence>
<sequence>EYMVPSYFVRLEKMPLSQNGKVDRKALTEPEGSINTSMEYVEPSCDEEHIMAEIWKKVLGLARVGINDDFFELGGDSIKAIQVVSLLAGEGLTIEVKDILVHRTISKVILNVDNIQRSNDYEQGFIQGSFGFTPVVKWFFSQRFNNPNYFNQSILLELKKYMDIQKLKMAFVKIIEHHDALRVNYSHDRDEFFFNNGEITKDFDIETFNIVGLPPQKQENELIKIGMELKSGFDIKDGLLIKAAIIHLEDNDKLLITIHHLAVDGVSWRIILEDLFAAYEAIENNREVIMPNKTASLMDWYEKLLSIKDSEKLILEKGFWKKYSDFKFEFPMDFDTKDWSIASRSLVKGYLDKEKTEKLLNDANKVYNTSVEELLVTAIAKTVKEWTELNEFVIEMENNGRNIEGINISRTVGWFTAIYPLKISINSADTGEQIKQIKESIREVPQNGVGYGILKYLTEADTEIDERMTELRFNYLGRFDKESDNDIFSYSHLKTGSETCLTNTMTAKLEINCMVINNMFEIEIFYNEKAYKEETMSDFRDRYLRNLENIISYTVGSDEVYFTPSDFETLDMNQEELDSLFE</sequence>
<dbReference type="InterPro" id="IPR045851">
    <property type="entry name" value="AMP-bd_C_sf"/>
</dbReference>
<evidence type="ECO:0000259" key="4">
    <source>
        <dbReference type="PROSITE" id="PS50075"/>
    </source>
</evidence>
<dbReference type="PROSITE" id="PS00012">
    <property type="entry name" value="PHOSPHOPANTETHEINE"/>
    <property type="match status" value="1"/>
</dbReference>
<dbReference type="Gene3D" id="3.30.559.10">
    <property type="entry name" value="Chloramphenicol acetyltransferase-like domain"/>
    <property type="match status" value="1"/>
</dbReference>
<dbReference type="GO" id="GO:0008610">
    <property type="term" value="P:lipid biosynthetic process"/>
    <property type="evidence" value="ECO:0007669"/>
    <property type="project" value="UniProtKB-ARBA"/>
</dbReference>
<dbReference type="RefSeq" id="WP_020817400.1">
    <property type="nucleotide sequence ID" value="NZ_ATAY01000100.1"/>
</dbReference>
<dbReference type="Gene3D" id="3.30.559.30">
    <property type="entry name" value="Nonribosomal peptide synthetase, condensation domain"/>
    <property type="match status" value="1"/>
</dbReference>
<protein>
    <recommendedName>
        <fullName evidence="4">Carrier domain-containing protein</fullName>
    </recommendedName>
</protein>
<reference evidence="5 6" key="1">
    <citation type="journal article" date="2013" name="Genome Announc.">
        <title>Draft Genome Sequence of the Cellulolytic Bacterium Clostridium papyrosolvens C7 (ATCC 700395).</title>
        <authorList>
            <person name="Zepeda V."/>
            <person name="Dassa B."/>
            <person name="Borovok I."/>
            <person name="Lamed R."/>
            <person name="Bayer E.A."/>
            <person name="Cate J.H."/>
        </authorList>
    </citation>
    <scope>NUCLEOTIDE SEQUENCE [LARGE SCALE GENOMIC DNA]</scope>
    <source>
        <strain evidence="5 6">C7</strain>
    </source>
</reference>
<proteinExistence type="predicted"/>
<dbReference type="InterPro" id="IPR001242">
    <property type="entry name" value="Condensation_dom"/>
</dbReference>
<dbReference type="EMBL" id="ATAY01000100">
    <property type="protein sequence ID" value="EPR07515.1"/>
    <property type="molecule type" value="Genomic_DNA"/>
</dbReference>
<feature type="non-terminal residue" evidence="5">
    <location>
        <position position="1"/>
    </location>
</feature>
<dbReference type="AlphaFoldDB" id="U4QWG3"/>
<dbReference type="InterPro" id="IPR036736">
    <property type="entry name" value="ACP-like_sf"/>
</dbReference>
<dbReference type="PROSITE" id="PS50075">
    <property type="entry name" value="CARRIER"/>
    <property type="match status" value="1"/>
</dbReference>
<dbReference type="FunFam" id="1.10.1200.10:FF:000005">
    <property type="entry name" value="Nonribosomal peptide synthetase 1"/>
    <property type="match status" value="1"/>
</dbReference>
<keyword evidence="3" id="KW-0597">Phosphoprotein</keyword>
<dbReference type="Pfam" id="PF00550">
    <property type="entry name" value="PP-binding"/>
    <property type="match status" value="1"/>
</dbReference>
<dbReference type="Gene3D" id="1.10.1200.10">
    <property type="entry name" value="ACP-like"/>
    <property type="match status" value="1"/>
</dbReference>
<dbReference type="PATRIC" id="fig|1330534.3.peg.4028"/>
<evidence type="ECO:0000313" key="5">
    <source>
        <dbReference type="EMBL" id="EPR07515.1"/>
    </source>
</evidence>
<dbReference type="SUPFAM" id="SSF56801">
    <property type="entry name" value="Acetyl-CoA synthetase-like"/>
    <property type="match status" value="1"/>
</dbReference>
<accession>U4QWG3</accession>
<dbReference type="InterPro" id="IPR023213">
    <property type="entry name" value="CAT-like_dom_sf"/>
</dbReference>
<dbReference type="GO" id="GO:0003824">
    <property type="term" value="F:catalytic activity"/>
    <property type="evidence" value="ECO:0007669"/>
    <property type="project" value="InterPro"/>
</dbReference>
<dbReference type="InterPro" id="IPR010060">
    <property type="entry name" value="NRPS_synth"/>
</dbReference>
<dbReference type="InterPro" id="IPR009081">
    <property type="entry name" value="PP-bd_ACP"/>
</dbReference>
<dbReference type="PANTHER" id="PTHR45398:SF1">
    <property type="entry name" value="ENZYME, PUTATIVE (JCVI)-RELATED"/>
    <property type="match status" value="1"/>
</dbReference>
<name>U4QWG3_9FIRM</name>
<dbReference type="STRING" id="1330534.L323_20290"/>
<dbReference type="Proteomes" id="UP000016860">
    <property type="component" value="Unassembled WGS sequence"/>
</dbReference>
<dbReference type="Pfam" id="PF00668">
    <property type="entry name" value="Condensation"/>
    <property type="match status" value="1"/>
</dbReference>
<comment type="caution">
    <text evidence="5">The sequence shown here is derived from an EMBL/GenBank/DDBJ whole genome shotgun (WGS) entry which is preliminary data.</text>
</comment>
<evidence type="ECO:0000313" key="6">
    <source>
        <dbReference type="Proteomes" id="UP000016860"/>
    </source>
</evidence>
<dbReference type="SUPFAM" id="SSF47336">
    <property type="entry name" value="ACP-like"/>
    <property type="match status" value="1"/>
</dbReference>
<comment type="cofactor">
    <cofactor evidence="1">
        <name>pantetheine 4'-phosphate</name>
        <dbReference type="ChEBI" id="CHEBI:47942"/>
    </cofactor>
</comment>
<dbReference type="NCBIfam" id="TIGR01720">
    <property type="entry name" value="NRPS-para261"/>
    <property type="match status" value="1"/>
</dbReference>
<keyword evidence="2" id="KW-0596">Phosphopantetheine</keyword>
<dbReference type="SUPFAM" id="SSF52777">
    <property type="entry name" value="CoA-dependent acyltransferases"/>
    <property type="match status" value="2"/>
</dbReference>
<feature type="domain" description="Carrier" evidence="4">
    <location>
        <begin position="42"/>
        <end position="116"/>
    </location>
</feature>
<organism evidence="5 6">
    <name type="scientific">Ruminiclostridium papyrosolvens C7</name>
    <dbReference type="NCBI Taxonomy" id="1330534"/>
    <lineage>
        <taxon>Bacteria</taxon>
        <taxon>Bacillati</taxon>
        <taxon>Bacillota</taxon>
        <taxon>Clostridia</taxon>
        <taxon>Eubacteriales</taxon>
        <taxon>Oscillospiraceae</taxon>
        <taxon>Ruminiclostridium</taxon>
    </lineage>
</organism>
<evidence type="ECO:0000256" key="3">
    <source>
        <dbReference type="ARBA" id="ARBA00022553"/>
    </source>
</evidence>
<evidence type="ECO:0000256" key="1">
    <source>
        <dbReference type="ARBA" id="ARBA00001957"/>
    </source>
</evidence>
<dbReference type="InterPro" id="IPR006162">
    <property type="entry name" value="Ppantetheine_attach_site"/>
</dbReference>